<sequence length="100" mass="10985">MQGSSFLGVDILWDSAVCRSWESCGAELWGSVVRDLEVRTGQEYTGLRVRAQRFGCPTSPLSPPAQDQKPAAPKIRCQTATEYPLSFPSPGRPGFRQPCL</sequence>
<gene>
    <name evidence="1" type="ORF">P7K49_032274</name>
</gene>
<evidence type="ECO:0000313" key="2">
    <source>
        <dbReference type="Proteomes" id="UP001266305"/>
    </source>
</evidence>
<name>A0ABQ9TXT3_SAGOE</name>
<organism evidence="1 2">
    <name type="scientific">Saguinus oedipus</name>
    <name type="common">Cotton-top tamarin</name>
    <name type="synonym">Oedipomidas oedipus</name>
    <dbReference type="NCBI Taxonomy" id="9490"/>
    <lineage>
        <taxon>Eukaryota</taxon>
        <taxon>Metazoa</taxon>
        <taxon>Chordata</taxon>
        <taxon>Craniata</taxon>
        <taxon>Vertebrata</taxon>
        <taxon>Euteleostomi</taxon>
        <taxon>Mammalia</taxon>
        <taxon>Eutheria</taxon>
        <taxon>Euarchontoglires</taxon>
        <taxon>Primates</taxon>
        <taxon>Haplorrhini</taxon>
        <taxon>Platyrrhini</taxon>
        <taxon>Cebidae</taxon>
        <taxon>Callitrichinae</taxon>
        <taxon>Saguinus</taxon>
    </lineage>
</organism>
<proteinExistence type="predicted"/>
<reference evidence="1 2" key="1">
    <citation type="submission" date="2023-05" db="EMBL/GenBank/DDBJ databases">
        <title>B98-5 Cell Line De Novo Hybrid Assembly: An Optical Mapping Approach.</title>
        <authorList>
            <person name="Kananen K."/>
            <person name="Auerbach J.A."/>
            <person name="Kautto E."/>
            <person name="Blachly J.S."/>
        </authorList>
    </citation>
    <scope>NUCLEOTIDE SEQUENCE [LARGE SCALE GENOMIC DNA]</scope>
    <source>
        <strain evidence="1">B95-8</strain>
        <tissue evidence="1">Cell line</tissue>
    </source>
</reference>
<keyword evidence="2" id="KW-1185">Reference proteome</keyword>
<dbReference type="EMBL" id="JASSZA010000018">
    <property type="protein sequence ID" value="KAK2089608.1"/>
    <property type="molecule type" value="Genomic_DNA"/>
</dbReference>
<dbReference type="Proteomes" id="UP001266305">
    <property type="component" value="Unassembled WGS sequence"/>
</dbReference>
<accession>A0ABQ9TXT3</accession>
<comment type="caution">
    <text evidence="1">The sequence shown here is derived from an EMBL/GenBank/DDBJ whole genome shotgun (WGS) entry which is preliminary data.</text>
</comment>
<evidence type="ECO:0000313" key="1">
    <source>
        <dbReference type="EMBL" id="KAK2089608.1"/>
    </source>
</evidence>
<protein>
    <submittedName>
        <fullName evidence="1">Uncharacterized protein</fullName>
    </submittedName>
</protein>